<feature type="compositionally biased region" description="Basic and acidic residues" evidence="8">
    <location>
        <begin position="1016"/>
        <end position="1027"/>
    </location>
</feature>
<proteinExistence type="predicted"/>
<feature type="compositionally biased region" description="Acidic residues" evidence="8">
    <location>
        <begin position="578"/>
        <end position="590"/>
    </location>
</feature>
<evidence type="ECO:0000313" key="10">
    <source>
        <dbReference type="EMBL" id="KAJ4928535.1"/>
    </source>
</evidence>
<dbReference type="InterPro" id="IPR057926">
    <property type="entry name" value="QRICH1_dom"/>
</dbReference>
<keyword evidence="6" id="KW-0862">Zinc</keyword>
<evidence type="ECO:0000256" key="7">
    <source>
        <dbReference type="ARBA" id="ARBA00022843"/>
    </source>
</evidence>
<dbReference type="GO" id="GO:0008270">
    <property type="term" value="F:zinc ion binding"/>
    <property type="evidence" value="ECO:0007669"/>
    <property type="project" value="UniProtKB-KW"/>
</dbReference>
<evidence type="ECO:0000256" key="4">
    <source>
        <dbReference type="ARBA" id="ARBA00022737"/>
    </source>
</evidence>
<dbReference type="Pfam" id="PF24900">
    <property type="entry name" value="TRASH_ZMYM4"/>
    <property type="match status" value="3"/>
</dbReference>
<dbReference type="SUPFAM" id="SSF57716">
    <property type="entry name" value="Glucocorticoid receptor-like (DNA-binding domain)"/>
    <property type="match status" value="2"/>
</dbReference>
<evidence type="ECO:0000256" key="3">
    <source>
        <dbReference type="ARBA" id="ARBA00022723"/>
    </source>
</evidence>
<feature type="region of interest" description="Disordered" evidence="8">
    <location>
        <begin position="1008"/>
        <end position="1038"/>
    </location>
</feature>
<dbReference type="Gene3D" id="2.170.270.10">
    <property type="entry name" value="SET domain"/>
    <property type="match status" value="2"/>
</dbReference>
<accession>A0AAD6AN05</accession>
<dbReference type="Pfam" id="PF00856">
    <property type="entry name" value="SET"/>
    <property type="match status" value="2"/>
</dbReference>
<feature type="compositionally biased region" description="Polar residues" evidence="8">
    <location>
        <begin position="161"/>
        <end position="174"/>
    </location>
</feature>
<comment type="caution">
    <text evidence="10">The sequence shown here is derived from an EMBL/GenBank/DDBJ whole genome shotgun (WGS) entry which is preliminary data.</text>
</comment>
<reference evidence="10" key="1">
    <citation type="submission" date="2022-11" db="EMBL/GenBank/DDBJ databases">
        <title>Chromosome-level genome of Pogonophryne albipinna.</title>
        <authorList>
            <person name="Jo E."/>
        </authorList>
    </citation>
    <scope>NUCLEOTIDE SEQUENCE</scope>
    <source>
        <strain evidence="10">SGF0006</strain>
        <tissue evidence="10">Muscle</tissue>
    </source>
</reference>
<evidence type="ECO:0000259" key="9">
    <source>
        <dbReference type="PROSITE" id="PS50280"/>
    </source>
</evidence>
<feature type="compositionally biased region" description="Acidic residues" evidence="8">
    <location>
        <begin position="882"/>
        <end position="897"/>
    </location>
</feature>
<dbReference type="PANTHER" id="PTHR45736">
    <property type="entry name" value="ZINC FINGER MYM-TYPE PROTEIN"/>
    <property type="match status" value="1"/>
</dbReference>
<feature type="compositionally biased region" description="Basic and acidic residues" evidence="8">
    <location>
        <begin position="898"/>
        <end position="911"/>
    </location>
</feature>
<evidence type="ECO:0000256" key="2">
    <source>
        <dbReference type="ARBA" id="ARBA00022553"/>
    </source>
</evidence>
<keyword evidence="11" id="KW-1185">Reference proteome</keyword>
<dbReference type="Gene3D" id="3.30.420.10">
    <property type="entry name" value="Ribonuclease H-like superfamily/Ribonuclease H"/>
    <property type="match status" value="1"/>
</dbReference>
<feature type="region of interest" description="Disordered" evidence="8">
    <location>
        <begin position="238"/>
        <end position="281"/>
    </location>
</feature>
<dbReference type="InterPro" id="IPR021893">
    <property type="entry name" value="ZMYM2-like_C"/>
</dbReference>
<dbReference type="InterPro" id="IPR010507">
    <property type="entry name" value="Znf_MYM"/>
</dbReference>
<dbReference type="PROSITE" id="PS50280">
    <property type="entry name" value="SET"/>
    <property type="match status" value="2"/>
</dbReference>
<dbReference type="SMART" id="SM00317">
    <property type="entry name" value="SET"/>
    <property type="match status" value="2"/>
</dbReference>
<dbReference type="InterPro" id="IPR011017">
    <property type="entry name" value="TRASH_dom"/>
</dbReference>
<feature type="compositionally biased region" description="Low complexity" evidence="8">
    <location>
        <begin position="2447"/>
        <end position="2462"/>
    </location>
</feature>
<feature type="compositionally biased region" description="Basic and acidic residues" evidence="8">
    <location>
        <begin position="603"/>
        <end position="616"/>
    </location>
</feature>
<feature type="compositionally biased region" description="Low complexity" evidence="8">
    <location>
        <begin position="2407"/>
        <end position="2416"/>
    </location>
</feature>
<dbReference type="GO" id="GO:0003676">
    <property type="term" value="F:nucleic acid binding"/>
    <property type="evidence" value="ECO:0007669"/>
    <property type="project" value="InterPro"/>
</dbReference>
<feature type="compositionally biased region" description="Polar residues" evidence="8">
    <location>
        <begin position="202"/>
        <end position="214"/>
    </location>
</feature>
<dbReference type="Pfam" id="PF12012">
    <property type="entry name" value="DUF3504"/>
    <property type="match status" value="1"/>
</dbReference>
<feature type="compositionally biased region" description="Polar residues" evidence="8">
    <location>
        <begin position="238"/>
        <end position="250"/>
    </location>
</feature>
<keyword evidence="5" id="KW-0863">Zinc-finger</keyword>
<feature type="compositionally biased region" description="Low complexity" evidence="8">
    <location>
        <begin position="591"/>
        <end position="602"/>
    </location>
</feature>
<evidence type="ECO:0000256" key="1">
    <source>
        <dbReference type="ARBA" id="ARBA00022499"/>
    </source>
</evidence>
<dbReference type="InterPro" id="IPR038717">
    <property type="entry name" value="Tc1-like_DDE_dom"/>
</dbReference>
<feature type="region of interest" description="Disordered" evidence="8">
    <location>
        <begin position="161"/>
        <end position="214"/>
    </location>
</feature>
<dbReference type="SUPFAM" id="SSF82199">
    <property type="entry name" value="SET domain"/>
    <property type="match status" value="2"/>
</dbReference>
<dbReference type="InterPro" id="IPR001214">
    <property type="entry name" value="SET_dom"/>
</dbReference>
<organism evidence="10 11">
    <name type="scientific">Pogonophryne albipinna</name>
    <dbReference type="NCBI Taxonomy" id="1090488"/>
    <lineage>
        <taxon>Eukaryota</taxon>
        <taxon>Metazoa</taxon>
        <taxon>Chordata</taxon>
        <taxon>Craniata</taxon>
        <taxon>Vertebrata</taxon>
        <taxon>Euteleostomi</taxon>
        <taxon>Actinopterygii</taxon>
        <taxon>Neopterygii</taxon>
        <taxon>Teleostei</taxon>
        <taxon>Neoteleostei</taxon>
        <taxon>Acanthomorphata</taxon>
        <taxon>Eupercaria</taxon>
        <taxon>Perciformes</taxon>
        <taxon>Notothenioidei</taxon>
        <taxon>Pogonophryne</taxon>
    </lineage>
</organism>
<keyword evidence="2" id="KW-0597">Phosphoprotein</keyword>
<evidence type="ECO:0000256" key="5">
    <source>
        <dbReference type="ARBA" id="ARBA00022771"/>
    </source>
</evidence>
<feature type="compositionally biased region" description="Basic and acidic residues" evidence="8">
    <location>
        <begin position="2355"/>
        <end position="2396"/>
    </location>
</feature>
<evidence type="ECO:0000256" key="6">
    <source>
        <dbReference type="ARBA" id="ARBA00022833"/>
    </source>
</evidence>
<feature type="region of interest" description="Disordered" evidence="8">
    <location>
        <begin position="562"/>
        <end position="628"/>
    </location>
</feature>
<dbReference type="Pfam" id="PF25561">
    <property type="entry name" value="QRICH1"/>
    <property type="match status" value="1"/>
</dbReference>
<keyword evidence="1" id="KW-1017">Isopeptide bond</keyword>
<keyword evidence="4" id="KW-0677">Repeat</keyword>
<dbReference type="Proteomes" id="UP001219934">
    <property type="component" value="Unassembled WGS sequence"/>
</dbReference>
<feature type="region of interest" description="Disordered" evidence="8">
    <location>
        <begin position="1272"/>
        <end position="1305"/>
    </location>
</feature>
<feature type="compositionally biased region" description="Polar residues" evidence="8">
    <location>
        <begin position="926"/>
        <end position="939"/>
    </location>
</feature>
<dbReference type="Pfam" id="PF13358">
    <property type="entry name" value="DDE_3"/>
    <property type="match status" value="1"/>
</dbReference>
<feature type="region of interest" description="Disordered" evidence="8">
    <location>
        <begin position="2355"/>
        <end position="2500"/>
    </location>
</feature>
<feature type="compositionally biased region" description="Basic and acidic residues" evidence="8">
    <location>
        <begin position="2484"/>
        <end position="2495"/>
    </location>
</feature>
<gene>
    <name evidence="10" type="ORF">JOQ06_016326</name>
</gene>
<evidence type="ECO:0000256" key="8">
    <source>
        <dbReference type="SAM" id="MobiDB-lite"/>
    </source>
</evidence>
<dbReference type="Pfam" id="PF06467">
    <property type="entry name" value="zf-FCS"/>
    <property type="match status" value="1"/>
</dbReference>
<dbReference type="InterPro" id="IPR051284">
    <property type="entry name" value="ZnF_MYMT-QRICH1"/>
</dbReference>
<keyword evidence="7" id="KW-0832">Ubl conjugation</keyword>
<protein>
    <recommendedName>
        <fullName evidence="9">SET domain-containing protein</fullName>
    </recommendedName>
</protein>
<dbReference type="InterPro" id="IPR036397">
    <property type="entry name" value="RNaseH_sf"/>
</dbReference>
<dbReference type="SMART" id="SM00746">
    <property type="entry name" value="TRASH"/>
    <property type="match status" value="18"/>
</dbReference>
<feature type="compositionally biased region" description="Basic and acidic residues" evidence="8">
    <location>
        <begin position="261"/>
        <end position="270"/>
    </location>
</feature>
<feature type="domain" description="SET" evidence="9">
    <location>
        <begin position="437"/>
        <end position="556"/>
    </location>
</feature>
<evidence type="ECO:0000313" key="11">
    <source>
        <dbReference type="Proteomes" id="UP001219934"/>
    </source>
</evidence>
<sequence length="2814" mass="316380">MEKQRHQLTPEQDALEYIVACRDKPFLEEKFINSFKGKGVVTSRAIEPSAFVVEYQGKIFSPKYTTRKKKCGDNLNKYFFEFSWKGAQWCVDASKDDGTLGRLVNDDHISPNCEIKNIFSEGKPHLCLFAVTEISPGEEITYDYGDSSYPWRSMASYDGSSTSYSGIHATTSTPRNERNEDSSASSSDNSSSDDDDFELPDSRTSPGSDSFTKMNHQLDFMDNSAFADLDSSQEMMGTSMLQPDNASCSQQEDDSAFNPEELDRNGDSKSRKARPKPKRCSSPNKNYCYVCGLCGAKYPLHLTSLHLQMHLARIFQILNLESDELNDLSKLLSQDIRADRDYYRSPEAALELAKIAKLLLAMEKGTLERFKGTSLDEIEIGDELESDTELDNSESDDGVEYFKESDVFLQWRDAAEQQGLTPEQDALEHIKTCGDKPFLEERLIDPIKGRGVFTNESIEPSTFVVEYRGNISRRKETRKKKCGDTLKNYSFDFSWIGRDWRITALNEDGTLGRLVNDNHISPNCEMKKIVYEGKPHLCLFTVTAISPDEEITYSYGDSSYPWRPRECSEQNTPQTDLNAEESSPEDESAEESAGSFSSAASSFEEHVDAPHTRQQDSTDSSSDEELKDPSFTKKNYCYVCGAAQTKISQNPFLFARPDGSHKSFYQGHRLASSFAARCGAKNSSNLRFALFHKHIAKVFQIVSLTNDELGQLAKLLGRDIQTDREYYQTPDAAADIAKISVLLSAVEDGSLERYEGKSLKEIDIPDELELDNSKNNDAEEDNEESESSLLLRSLPFTKDSSETKTIPFQKKRRQAPKKKQDSDSSEMSDVENVIRKCHPSLCSLNTEKDDRSQKMPESSAVITPEKTMSPTNEDATHMSFSDGDDDMNADFDMDTDEDTVRNGENYEERETTPLIPDVTEQDNDSSDSQKNNCSLNNRATDAELEETMEGDRANNMDVDIRSSPDFINAEKKNKLLAAVAGMKKVKILIPKLDIEKFQTSVHISQLPSDCNSVKSPVKDPSIHEENKQTNSTSKNVRDKPSFAKATQMNCSYCKKSMMKGQTAYQKKGFTDVFCSKNCLFELFPNNKPDTKSCHHCLKAISKPLDLIMAAVDTKGTIKDFCSPTCLISFKSNPVCTQTPQQLCSMCNKSCTTTCKLTLNEDVHTFCSNSCLEGFLGEIKAVCEICSSTCRNRPLKLEVDKETKTICSENCLRQFIEKINSPHQCILCHTPHPMSEMLDYKNKENMVKLFCSSQCVASYKLWPGNENKLQEKKSCRQRKKKSDKQSEKILNTEEGKISEPSTASENDASTEVITTLLFECSSVACCSCGKTLQRGETLYKPKSSKESFCSPECLAKKHPHMTFVTKTCYNCFQVILRPRKMIRCPVDDSGTLRDLCSDACLASVNSKRKLAAPKPPPLSECKMCFQKVYSKFKLTVDGKIGRICSDACLINYQKVNNLQLYTCGVCSSISTDKQFLLKEKDGSKSICSEKCLIEFKQKIETPELCPMCRTSHQLSDMVENKNDEGWLDFFCSNRCMMVHRSQSSNGSGRNCPSPEDYDIKEVKPSLEDKEMKEVKILQEEIEITEVKPSLQNLDFHDNDPKHTARATKEWLRKKHFKVLEWPSQSPDLNPIENLWRELKVRVTQRQPQNITALEEICMEEWAKIPATIKEEPNDEQEYSQNLPSAISTQDIKYEPKAGDDVAMEDLKIGSVFSLTEDSSTSSAPTLAHMNLPASCFNCKQPLMDGETVFQNQSHAEIFCSTPCLWTFYQVKKTCHFCLQGITQPQDVLQAEAHNEGTIMDFCSKTCLSSFNYKRVVSTKISLEPIPSQSQCSVCTRYCISKHEIIKQDVVHKICSKPCFLRFCNINKLSICENCHSRCDKSVMLKTEGGSIKLCSAECLTQFKQKNKTMQPCAMCRTSHLMSEMCENQFSEDLVELFCNYSCVMAAKIQAVNAAGTPRNCDLCGKKTLPACHLAMSDASIRNFCSLTCAMTFKESHKDTTPAPASTTGAADQTQGDFLKAPETLPCAQCRRKIKSAPTVIEKKGKIFFLCSLACSQEFKSVNNITGKCEYCKNESIIDDVKKVNGKDCYFCSDGCRVFFGQELGKKWGKHCGSCAHCSSISKAVVTAKFEGTDREFCSENCSSQYNLLYCHVAKCDTCGLDGELRQSLPLLGEIKHFCDLRCLLHFCNKKVQMGSTVSSPPRSSGTVESSLVIANVMSLASALAKHLRASKSSAQQVPVSDIQTKVVGHASVQTSPKQLKNKSMLCTPLVHNKGVSCTTQTVNTETQTDKSFPKVIVLPVPVPVYVPLPMNMYSQYTPRLVGLPIPLPVPVFLPNPTGKSMNDLQEGELSFTSDLKKAQDERKEREDTLVTKEGQRRENRAPKDHSSKCSDDLDSDHQATFTNEEDSSSGSSSGSLSRPNNSEKPSPVLELCQANEPPPPPLELTGDSQSSLSPAPVSLLSQQTVGTVHNKDKGHKPQQPSNVAKAERSQREEVSTRKRHKLNSQRGIAAWKRWIQWRESQTDLDLVSSCAVTFNKDILRCSAAELSDSLCRFITEVKRPDGEPYPPDGLFYLCLSIQQYLFENARMENIFSDLTYSKFSTMFTQILKSFRPSVSASGYIHSRVEEEFLWECKQLGAYSPIVLLNTLLFFCCKYFGFTTVEQHRQLSFAHVMRCTKTNHDNSKNTFLRFYPRNEAESDSYGVPAKKRKRTESKEDIVEMMANTENPLRCPVRLYQFYLSKCSESVRQRSDLFYLHPDQCCVPNSPLWFSSAPLDDSTMEAMLVRILAVRELQRDDRRGAEQQASDYTMFTVMDTM</sequence>
<dbReference type="PANTHER" id="PTHR45736:SF5">
    <property type="entry name" value="ZINC FINGER MYM-TYPE PROTEIN 4"/>
    <property type="match status" value="1"/>
</dbReference>
<dbReference type="EMBL" id="JAPTMU010000018">
    <property type="protein sequence ID" value="KAJ4928535.1"/>
    <property type="molecule type" value="Genomic_DNA"/>
</dbReference>
<keyword evidence="3" id="KW-0479">Metal-binding</keyword>
<dbReference type="InterPro" id="IPR046341">
    <property type="entry name" value="SET_dom_sf"/>
</dbReference>
<feature type="domain" description="SET" evidence="9">
    <location>
        <begin position="25"/>
        <end position="145"/>
    </location>
</feature>
<feature type="compositionally biased region" description="Basic and acidic residues" evidence="8">
    <location>
        <begin position="1282"/>
        <end position="1296"/>
    </location>
</feature>
<feature type="region of interest" description="Disordered" evidence="8">
    <location>
        <begin position="768"/>
        <end position="939"/>
    </location>
</feature>
<name>A0AAD6AN05_9TELE</name>